<proteinExistence type="predicted"/>
<feature type="region of interest" description="Disordered" evidence="1">
    <location>
        <begin position="1"/>
        <end position="35"/>
    </location>
</feature>
<evidence type="ECO:0000313" key="2">
    <source>
        <dbReference type="EMBL" id="KAL0165303.1"/>
    </source>
</evidence>
<protein>
    <submittedName>
        <fullName evidence="2">Uncharacterized protein</fullName>
    </submittedName>
</protein>
<evidence type="ECO:0000256" key="1">
    <source>
        <dbReference type="SAM" id="MobiDB-lite"/>
    </source>
</evidence>
<organism evidence="2 3">
    <name type="scientific">Cirrhinus mrigala</name>
    <name type="common">Mrigala</name>
    <dbReference type="NCBI Taxonomy" id="683832"/>
    <lineage>
        <taxon>Eukaryota</taxon>
        <taxon>Metazoa</taxon>
        <taxon>Chordata</taxon>
        <taxon>Craniata</taxon>
        <taxon>Vertebrata</taxon>
        <taxon>Euteleostomi</taxon>
        <taxon>Actinopterygii</taxon>
        <taxon>Neopterygii</taxon>
        <taxon>Teleostei</taxon>
        <taxon>Ostariophysi</taxon>
        <taxon>Cypriniformes</taxon>
        <taxon>Cyprinidae</taxon>
        <taxon>Labeoninae</taxon>
        <taxon>Labeonini</taxon>
        <taxon>Cirrhinus</taxon>
    </lineage>
</organism>
<reference evidence="2 3" key="1">
    <citation type="submission" date="2024-05" db="EMBL/GenBank/DDBJ databases">
        <title>Genome sequencing and assembly of Indian major carp, Cirrhinus mrigala (Hamilton, 1822).</title>
        <authorList>
            <person name="Mohindra V."/>
            <person name="Chowdhury L.M."/>
            <person name="Lal K."/>
            <person name="Jena J.K."/>
        </authorList>
    </citation>
    <scope>NUCLEOTIDE SEQUENCE [LARGE SCALE GENOMIC DNA]</scope>
    <source>
        <strain evidence="2">CM1030</strain>
        <tissue evidence="2">Blood</tissue>
    </source>
</reference>
<dbReference type="AlphaFoldDB" id="A0ABD0NXR9"/>
<gene>
    <name evidence="2" type="ORF">M9458_041056</name>
</gene>
<comment type="caution">
    <text evidence="2">The sequence shown here is derived from an EMBL/GenBank/DDBJ whole genome shotgun (WGS) entry which is preliminary data.</text>
</comment>
<keyword evidence="3" id="KW-1185">Reference proteome</keyword>
<sequence>MAAAAGSLVSYGSDSDSENESESSTSPQKADPDAVAHLQPLKTGTITALAVLNSAPEVAVK</sequence>
<feature type="non-terminal residue" evidence="2">
    <location>
        <position position="61"/>
    </location>
</feature>
<dbReference type="EMBL" id="JAMKFB020000020">
    <property type="protein sequence ID" value="KAL0165303.1"/>
    <property type="molecule type" value="Genomic_DNA"/>
</dbReference>
<evidence type="ECO:0000313" key="3">
    <source>
        <dbReference type="Proteomes" id="UP001529510"/>
    </source>
</evidence>
<dbReference type="Proteomes" id="UP001529510">
    <property type="component" value="Unassembled WGS sequence"/>
</dbReference>
<accession>A0ABD0NXR9</accession>
<name>A0ABD0NXR9_CIRMR</name>